<evidence type="ECO:0000256" key="1">
    <source>
        <dbReference type="ARBA" id="ARBA00022737"/>
    </source>
</evidence>
<name>A0ABW5IL13_9BACT</name>
<keyword evidence="1" id="KW-0677">Repeat</keyword>
<dbReference type="Pfam" id="PF15902">
    <property type="entry name" value="Sortilin-Vps10"/>
    <property type="match status" value="2"/>
</dbReference>
<evidence type="ECO:0000256" key="2">
    <source>
        <dbReference type="SAM" id="SignalP"/>
    </source>
</evidence>
<reference evidence="5" key="1">
    <citation type="journal article" date="2019" name="Int. J. Syst. Evol. Microbiol.">
        <title>The Global Catalogue of Microorganisms (GCM) 10K type strain sequencing project: providing services to taxonomists for standard genome sequencing and annotation.</title>
        <authorList>
            <consortium name="The Broad Institute Genomics Platform"/>
            <consortium name="The Broad Institute Genome Sequencing Center for Infectious Disease"/>
            <person name="Wu L."/>
            <person name="Ma J."/>
        </authorList>
    </citation>
    <scope>NUCLEOTIDE SEQUENCE [LARGE SCALE GENOMIC DNA]</scope>
    <source>
        <strain evidence="5">KCTC 42498</strain>
    </source>
</reference>
<dbReference type="Proteomes" id="UP001597544">
    <property type="component" value="Unassembled WGS sequence"/>
</dbReference>
<evidence type="ECO:0000313" key="4">
    <source>
        <dbReference type="EMBL" id="MFD2514364.1"/>
    </source>
</evidence>
<proteinExistence type="predicted"/>
<protein>
    <submittedName>
        <fullName evidence="4">WD40/YVTN/BNR-like repeat-containing protein</fullName>
    </submittedName>
</protein>
<feature type="domain" description="Sortilin N-terminal" evidence="3">
    <location>
        <begin position="733"/>
        <end position="814"/>
    </location>
</feature>
<accession>A0ABW5IL13</accession>
<sequence length="979" mass="109217">MQKRLLSVAMLVALTGCAVQAQKSTKQPPFTPAKERLQAYDKRQQLEQSSIAGNVAFRNTGPTVMSGRITDIEVSPKDPNTFYAAFASGGLWKTTNNGLSFEPLFDNQAVMTIGDIAVDWDNNETIWIGTGESNSSRSSYSGVGVYKSTDGGKNWQHLGLDDTHHIGKVIVHPTDPSTAWVAAVGHLYSPNQERGVYKTTDGGKTWKKTLYIDNNTGAIDLQVDPKNPDNVYAAMWHRERRAWNFVEGGKTSGVYKSTDGGNTWSDISTSGSGFPDTDGVGRIGLSLYPGNPNVIYALVDNQERRALEKKEPKPGQLDKDIFRGMTTEDFLKLDDKFLNEFLDENRFPKAYTAKSIKEMVRKGEIKPAAITEYLEDPFAETEGAEAPVRGAEVYRTNDGGKTWTKTHDSYIDDMYSSYGYYFGVIRVSPLNPDKIYILGVPILTSDDGGKTFRSIEGDNVHADHQALWVSPDKPGYLIDGNDGGINITYDDGKNWAKVNPIPVGQFYAVAVDMAKPYNVYGGLQDNGTWYGPNTYEPSNAWTAEGKYPYQRLGGGDGMQVQVDWRDNNIVYLGSQYGVYFRLNKATGERTSIRPNHELGERPLRFNWEAPIHLSRHNQDVVYFGSNKFHRSLNRGEDMKTLSGDLTQGGRKGDVGYGTLTSIDESPVRFGYLYVGSDDGVIQTSNDGGYTWTKISEKLPQNMWVSTVVASAHKLDRVYTSLNGYRWDDFTPYLYVSENNGKKWERIGMNLPQEAINVVKEDPKNENLLYVGTDHGLYISLDRGKTFTAMSKGMPAVAVHDVVVHPRENDLVVGTHGRSIYIANVDHLQQLTPELMNQQLHIFALGQVNYNPRWGEKWYAWGDTMQAELSIPYYTSTAGATTIRIKTEKGQVVKELKDQSERGLNYVTYNLSVDEANARAYETALNSTKKEGEEPVKVTPAEDKIIYLQPGKYTVEIETAGGTKKVQEFTIKAPEKRTRG</sequence>
<keyword evidence="2" id="KW-0732">Signal</keyword>
<dbReference type="PANTHER" id="PTHR12106">
    <property type="entry name" value="SORTILIN RELATED"/>
    <property type="match status" value="1"/>
</dbReference>
<dbReference type="InterPro" id="IPR036278">
    <property type="entry name" value="Sialidase_sf"/>
</dbReference>
<dbReference type="SUPFAM" id="SSF110296">
    <property type="entry name" value="Oligoxyloglucan reducing end-specific cellobiohydrolase"/>
    <property type="match status" value="1"/>
</dbReference>
<dbReference type="InterPro" id="IPR050310">
    <property type="entry name" value="VPS10-sortilin"/>
</dbReference>
<feature type="signal peptide" evidence="2">
    <location>
        <begin position="1"/>
        <end position="21"/>
    </location>
</feature>
<dbReference type="CDD" id="cd15482">
    <property type="entry name" value="Sialidase_non-viral"/>
    <property type="match status" value="1"/>
</dbReference>
<dbReference type="InterPro" id="IPR031778">
    <property type="entry name" value="Sortilin_N"/>
</dbReference>
<gene>
    <name evidence="4" type="ORF">ACFSRY_10840</name>
</gene>
<dbReference type="Gene3D" id="2.130.10.10">
    <property type="entry name" value="YVTN repeat-like/Quinoprotein amine dehydrogenase"/>
    <property type="match status" value="5"/>
</dbReference>
<dbReference type="EMBL" id="JBHULU010000015">
    <property type="protein sequence ID" value="MFD2514364.1"/>
    <property type="molecule type" value="Genomic_DNA"/>
</dbReference>
<feature type="domain" description="Sortilin N-terminal" evidence="3">
    <location>
        <begin position="145"/>
        <end position="273"/>
    </location>
</feature>
<dbReference type="PANTHER" id="PTHR12106:SF27">
    <property type="entry name" value="SORTILIN-RELATED RECEPTOR"/>
    <property type="match status" value="1"/>
</dbReference>
<comment type="caution">
    <text evidence="4">The sequence shown here is derived from an EMBL/GenBank/DDBJ whole genome shotgun (WGS) entry which is preliminary data.</text>
</comment>
<feature type="chain" id="PRO_5047187719" evidence="2">
    <location>
        <begin position="22"/>
        <end position="979"/>
    </location>
</feature>
<organism evidence="4 5">
    <name type="scientific">Pontibacter locisalis</name>
    <dbReference type="NCBI Taxonomy" id="1719035"/>
    <lineage>
        <taxon>Bacteria</taxon>
        <taxon>Pseudomonadati</taxon>
        <taxon>Bacteroidota</taxon>
        <taxon>Cytophagia</taxon>
        <taxon>Cytophagales</taxon>
        <taxon>Hymenobacteraceae</taxon>
        <taxon>Pontibacter</taxon>
    </lineage>
</organism>
<evidence type="ECO:0000259" key="3">
    <source>
        <dbReference type="Pfam" id="PF15902"/>
    </source>
</evidence>
<dbReference type="InterPro" id="IPR015943">
    <property type="entry name" value="WD40/YVTN_repeat-like_dom_sf"/>
</dbReference>
<keyword evidence="5" id="KW-1185">Reference proteome</keyword>
<dbReference type="PROSITE" id="PS51257">
    <property type="entry name" value="PROKAR_LIPOPROTEIN"/>
    <property type="match status" value="1"/>
</dbReference>
<dbReference type="SUPFAM" id="SSF50939">
    <property type="entry name" value="Sialidases"/>
    <property type="match status" value="1"/>
</dbReference>
<evidence type="ECO:0000313" key="5">
    <source>
        <dbReference type="Proteomes" id="UP001597544"/>
    </source>
</evidence>
<dbReference type="RefSeq" id="WP_377506803.1">
    <property type="nucleotide sequence ID" value="NZ_JBHULU010000015.1"/>
</dbReference>